<dbReference type="EMBL" id="JBGEHV010000024">
    <property type="protein sequence ID" value="MEY8040647.1"/>
    <property type="molecule type" value="Genomic_DNA"/>
</dbReference>
<protein>
    <submittedName>
        <fullName evidence="2">LysM peptidoglycan-binding domain-containing protein</fullName>
    </submittedName>
</protein>
<reference evidence="2 3" key="1">
    <citation type="submission" date="2024-08" db="EMBL/GenBank/DDBJ databases">
        <title>Genome mining of Saccharopolyspora cebuensis PGLac3 from Nigerian medicinal plant.</title>
        <authorList>
            <person name="Ezeobiora C.E."/>
            <person name="Igbokwe N.H."/>
            <person name="Amin D.H."/>
            <person name="Mendie U.E."/>
        </authorList>
    </citation>
    <scope>NUCLEOTIDE SEQUENCE [LARGE SCALE GENOMIC DNA]</scope>
    <source>
        <strain evidence="2 3">PGLac3</strain>
    </source>
</reference>
<evidence type="ECO:0000313" key="3">
    <source>
        <dbReference type="Proteomes" id="UP001564626"/>
    </source>
</evidence>
<name>A0ABV4CKL7_9PSEU</name>
<keyword evidence="3" id="KW-1185">Reference proteome</keyword>
<evidence type="ECO:0000259" key="1">
    <source>
        <dbReference type="Pfam" id="PF01476"/>
    </source>
</evidence>
<gene>
    <name evidence="2" type="ORF">AB8O55_14670</name>
</gene>
<organism evidence="2 3">
    <name type="scientific">Saccharopolyspora cebuensis</name>
    <dbReference type="NCBI Taxonomy" id="418759"/>
    <lineage>
        <taxon>Bacteria</taxon>
        <taxon>Bacillati</taxon>
        <taxon>Actinomycetota</taxon>
        <taxon>Actinomycetes</taxon>
        <taxon>Pseudonocardiales</taxon>
        <taxon>Pseudonocardiaceae</taxon>
        <taxon>Saccharopolyspora</taxon>
    </lineage>
</organism>
<accession>A0ABV4CKL7</accession>
<proteinExistence type="predicted"/>
<dbReference type="Pfam" id="PF01476">
    <property type="entry name" value="LysM"/>
    <property type="match status" value="1"/>
</dbReference>
<feature type="domain" description="LysM" evidence="1">
    <location>
        <begin position="32"/>
        <end position="79"/>
    </location>
</feature>
<dbReference type="Proteomes" id="UP001564626">
    <property type="component" value="Unassembled WGS sequence"/>
</dbReference>
<sequence length="83" mass="8240">MLVGLFGRPIAPGADGVAVGSTAAPGGTDVVEVRPGEDLRSLAVRVAPGADPVLLAERIADLNGLDGERVAVGSVLVVPTGRE</sequence>
<dbReference type="InterPro" id="IPR018392">
    <property type="entry name" value="LysM"/>
</dbReference>
<dbReference type="RefSeq" id="WP_345365281.1">
    <property type="nucleotide sequence ID" value="NZ_BAABII010000013.1"/>
</dbReference>
<evidence type="ECO:0000313" key="2">
    <source>
        <dbReference type="EMBL" id="MEY8040647.1"/>
    </source>
</evidence>
<comment type="caution">
    <text evidence="2">The sequence shown here is derived from an EMBL/GenBank/DDBJ whole genome shotgun (WGS) entry which is preliminary data.</text>
</comment>